<dbReference type="Proteomes" id="UP000194236">
    <property type="component" value="Unassembled WGS sequence"/>
</dbReference>
<dbReference type="AlphaFoldDB" id="A0A1Y3BH78"/>
<reference evidence="1 2" key="1">
    <citation type="submission" date="2017-03" db="EMBL/GenBank/DDBJ databases">
        <title>Genome Survey of Euroglyphus maynei.</title>
        <authorList>
            <person name="Arlian L.G."/>
            <person name="Morgan M.S."/>
            <person name="Rider S.D."/>
        </authorList>
    </citation>
    <scope>NUCLEOTIDE SEQUENCE [LARGE SCALE GENOMIC DNA]</scope>
    <source>
        <strain evidence="1">Arlian Lab</strain>
        <tissue evidence="1">Whole body</tissue>
    </source>
</reference>
<protein>
    <submittedName>
        <fullName evidence="1">Uncharacterized protein</fullName>
    </submittedName>
</protein>
<evidence type="ECO:0000313" key="2">
    <source>
        <dbReference type="Proteomes" id="UP000194236"/>
    </source>
</evidence>
<organism evidence="1 2">
    <name type="scientific">Euroglyphus maynei</name>
    <name type="common">Mayne's house dust mite</name>
    <dbReference type="NCBI Taxonomy" id="6958"/>
    <lineage>
        <taxon>Eukaryota</taxon>
        <taxon>Metazoa</taxon>
        <taxon>Ecdysozoa</taxon>
        <taxon>Arthropoda</taxon>
        <taxon>Chelicerata</taxon>
        <taxon>Arachnida</taxon>
        <taxon>Acari</taxon>
        <taxon>Acariformes</taxon>
        <taxon>Sarcoptiformes</taxon>
        <taxon>Astigmata</taxon>
        <taxon>Psoroptidia</taxon>
        <taxon>Analgoidea</taxon>
        <taxon>Pyroglyphidae</taxon>
        <taxon>Pyroglyphinae</taxon>
        <taxon>Euroglyphus</taxon>
    </lineage>
</organism>
<gene>
    <name evidence="1" type="ORF">BLA29_004615</name>
</gene>
<proteinExistence type="predicted"/>
<dbReference type="EMBL" id="MUJZ01023287">
    <property type="protein sequence ID" value="OTF79404.1"/>
    <property type="molecule type" value="Genomic_DNA"/>
</dbReference>
<name>A0A1Y3BH78_EURMA</name>
<accession>A0A1Y3BH78</accession>
<comment type="caution">
    <text evidence="1">The sequence shown here is derived from an EMBL/GenBank/DDBJ whole genome shotgun (WGS) entry which is preliminary data.</text>
</comment>
<keyword evidence="2" id="KW-1185">Reference proteome</keyword>
<evidence type="ECO:0000313" key="1">
    <source>
        <dbReference type="EMBL" id="OTF79404.1"/>
    </source>
</evidence>
<sequence>MGNRTKVHKDYIHKQHCDEPVRCNHRLCCTSLMPIRSFSFGFNIVSNNRLASFDVSLLNLDRMNFG</sequence>